<evidence type="ECO:0000313" key="1">
    <source>
        <dbReference type="EMBL" id="OZG68223.1"/>
    </source>
</evidence>
<gene>
    <name evidence="2" type="ORF">BE0216_04010</name>
    <name evidence="1" type="ORF">BEUL_1236</name>
</gene>
<name>A0A261GAF7_9BIFI</name>
<dbReference type="EMBL" id="CP062938">
    <property type="protein sequence ID" value="QOL31720.1"/>
    <property type="molecule type" value="Genomic_DNA"/>
</dbReference>
<evidence type="ECO:0000313" key="4">
    <source>
        <dbReference type="Proteomes" id="UP000593943"/>
    </source>
</evidence>
<dbReference type="Proteomes" id="UP000216057">
    <property type="component" value="Unassembled WGS sequence"/>
</dbReference>
<dbReference type="AlphaFoldDB" id="A0A261GAF7"/>
<keyword evidence="4" id="KW-1185">Reference proteome</keyword>
<dbReference type="Proteomes" id="UP000593943">
    <property type="component" value="Chromosome"/>
</dbReference>
<dbReference type="KEGG" id="beu:BE0216_04010"/>
<evidence type="ECO:0000313" key="3">
    <source>
        <dbReference type="Proteomes" id="UP000216057"/>
    </source>
</evidence>
<sequence>MRLLPCPYCGQMPKLAYQKRCLPFIVGGMVWHLPSSQYFYNWTWMRRDDRLRGMRIGTYGWYLHCPCGESDWATGFQKSSRKALGLYNRWAAYHYRHDDDPDIF</sequence>
<evidence type="ECO:0000313" key="2">
    <source>
        <dbReference type="EMBL" id="QOL31720.1"/>
    </source>
</evidence>
<accession>A0A261GAF7</accession>
<proteinExistence type="predicted"/>
<protein>
    <submittedName>
        <fullName evidence="1">Uncharacterized protein</fullName>
    </submittedName>
</protein>
<dbReference type="EMBL" id="MWWZ01000006">
    <property type="protein sequence ID" value="OZG68223.1"/>
    <property type="molecule type" value="Genomic_DNA"/>
</dbReference>
<dbReference type="RefSeq" id="WP_158217202.1">
    <property type="nucleotide sequence ID" value="NZ_CP062938.1"/>
</dbReference>
<organism evidence="1 3">
    <name type="scientific">Bifidobacterium eulemuris</name>
    <dbReference type="NCBI Taxonomy" id="1765219"/>
    <lineage>
        <taxon>Bacteria</taxon>
        <taxon>Bacillati</taxon>
        <taxon>Actinomycetota</taxon>
        <taxon>Actinomycetes</taxon>
        <taxon>Bifidobacteriales</taxon>
        <taxon>Bifidobacteriaceae</taxon>
        <taxon>Bifidobacterium</taxon>
    </lineage>
</organism>
<reference evidence="1 3" key="1">
    <citation type="journal article" date="2017" name="BMC Genomics">
        <title>Comparative genomic and phylogenomic analyses of the Bifidobacteriaceae family.</title>
        <authorList>
            <person name="Lugli G.A."/>
            <person name="Milani C."/>
            <person name="Turroni F."/>
            <person name="Duranti S."/>
            <person name="Mancabelli L."/>
            <person name="Mangifesta M."/>
            <person name="Ferrario C."/>
            <person name="Modesto M."/>
            <person name="Mattarelli P."/>
            <person name="Jiri K."/>
            <person name="van Sinderen D."/>
            <person name="Ventura M."/>
        </authorList>
    </citation>
    <scope>NUCLEOTIDE SEQUENCE [LARGE SCALE GENOMIC DNA]</scope>
    <source>
        <strain evidence="1 3">DSM 100216</strain>
    </source>
</reference>
<reference evidence="2 4" key="2">
    <citation type="submission" date="2020-10" db="EMBL/GenBank/DDBJ databases">
        <title>Genome sequencing of Bifidobacterium eulemuris_DSMZ_100216.</title>
        <authorList>
            <person name="Kim J."/>
        </authorList>
    </citation>
    <scope>NUCLEOTIDE SEQUENCE [LARGE SCALE GENOMIC DNA]</scope>
    <source>
        <strain evidence="2 4">DSM 100216</strain>
    </source>
</reference>